<reference evidence="2" key="1">
    <citation type="submission" date="2022-01" db="EMBL/GenBank/DDBJ databases">
        <authorList>
            <person name="King R."/>
        </authorList>
    </citation>
    <scope>NUCLEOTIDE SEQUENCE</scope>
</reference>
<accession>A0A9P0D1G1</accession>
<evidence type="ECO:0000313" key="2">
    <source>
        <dbReference type="EMBL" id="CAH1108774.1"/>
    </source>
</evidence>
<dbReference type="EMBL" id="OV651815">
    <property type="protein sequence ID" value="CAH1108774.1"/>
    <property type="molecule type" value="Genomic_DNA"/>
</dbReference>
<keyword evidence="1" id="KW-0732">Signal</keyword>
<evidence type="ECO:0000256" key="1">
    <source>
        <dbReference type="SAM" id="SignalP"/>
    </source>
</evidence>
<proteinExistence type="predicted"/>
<organism evidence="2 3">
    <name type="scientific">Psylliodes chrysocephalus</name>
    <dbReference type="NCBI Taxonomy" id="3402493"/>
    <lineage>
        <taxon>Eukaryota</taxon>
        <taxon>Metazoa</taxon>
        <taxon>Ecdysozoa</taxon>
        <taxon>Arthropoda</taxon>
        <taxon>Hexapoda</taxon>
        <taxon>Insecta</taxon>
        <taxon>Pterygota</taxon>
        <taxon>Neoptera</taxon>
        <taxon>Endopterygota</taxon>
        <taxon>Coleoptera</taxon>
        <taxon>Polyphaga</taxon>
        <taxon>Cucujiformia</taxon>
        <taxon>Chrysomeloidea</taxon>
        <taxon>Chrysomelidae</taxon>
        <taxon>Galerucinae</taxon>
        <taxon>Alticini</taxon>
        <taxon>Psylliodes</taxon>
    </lineage>
</organism>
<dbReference type="AlphaFoldDB" id="A0A9P0D1G1"/>
<gene>
    <name evidence="2" type="ORF">PSYICH_LOCUS8632</name>
</gene>
<feature type="signal peptide" evidence="1">
    <location>
        <begin position="1"/>
        <end position="19"/>
    </location>
</feature>
<evidence type="ECO:0000313" key="3">
    <source>
        <dbReference type="Proteomes" id="UP001153636"/>
    </source>
</evidence>
<sequence>MKVILSFAVLFAIYHHIDGFACFPSFCEPMKCQTELVCNATTEIFVEKGSTCRCCDACYLKLNEGDKCVPRFHGGGAFLAKCADKLECGKDGTCIKKVSS</sequence>
<name>A0A9P0D1G1_9CUCU</name>
<dbReference type="Proteomes" id="UP001153636">
    <property type="component" value="Chromosome 3"/>
</dbReference>
<protein>
    <submittedName>
        <fullName evidence="2">Uncharacterized protein</fullName>
    </submittedName>
</protein>
<feature type="chain" id="PRO_5040492803" evidence="1">
    <location>
        <begin position="20"/>
        <end position="100"/>
    </location>
</feature>
<keyword evidence="3" id="KW-1185">Reference proteome</keyword>
<dbReference type="OrthoDB" id="6728452at2759"/>